<protein>
    <submittedName>
        <fullName evidence="3">MaoC family dehydratase</fullName>
    </submittedName>
</protein>
<dbReference type="PANTHER" id="PTHR43664:SF1">
    <property type="entry name" value="BETA-METHYLMALYL-COA DEHYDRATASE"/>
    <property type="match status" value="1"/>
</dbReference>
<dbReference type="InterPro" id="IPR002539">
    <property type="entry name" value="MaoC-like_dom"/>
</dbReference>
<dbReference type="EMBL" id="JACXYY010000005">
    <property type="protein sequence ID" value="MBD3915575.1"/>
    <property type="molecule type" value="Genomic_DNA"/>
</dbReference>
<dbReference type="SUPFAM" id="SSF54637">
    <property type="entry name" value="Thioesterase/thiol ester dehydrase-isomerase"/>
    <property type="match status" value="1"/>
</dbReference>
<name>A0ABR8MHP9_9ACTN</name>
<organism evidence="3 4">
    <name type="scientific">Nocardioides hwasunensis</name>
    <dbReference type="NCBI Taxonomy" id="397258"/>
    <lineage>
        <taxon>Bacteria</taxon>
        <taxon>Bacillati</taxon>
        <taxon>Actinomycetota</taxon>
        <taxon>Actinomycetes</taxon>
        <taxon>Propionibacteriales</taxon>
        <taxon>Nocardioidaceae</taxon>
        <taxon>Nocardioides</taxon>
    </lineage>
</organism>
<evidence type="ECO:0000256" key="1">
    <source>
        <dbReference type="ARBA" id="ARBA00005254"/>
    </source>
</evidence>
<evidence type="ECO:0000313" key="4">
    <source>
        <dbReference type="Proteomes" id="UP000649289"/>
    </source>
</evidence>
<dbReference type="Proteomes" id="UP000649289">
    <property type="component" value="Unassembled WGS sequence"/>
</dbReference>
<gene>
    <name evidence="3" type="ORF">IEZ25_13210</name>
</gene>
<dbReference type="InterPro" id="IPR029069">
    <property type="entry name" value="HotDog_dom_sf"/>
</dbReference>
<evidence type="ECO:0000313" key="3">
    <source>
        <dbReference type="EMBL" id="MBD3915575.1"/>
    </source>
</evidence>
<keyword evidence="4" id="KW-1185">Reference proteome</keyword>
<proteinExistence type="inferred from homology"/>
<accession>A0ABR8MHP9</accession>
<comment type="similarity">
    <text evidence="1">Belongs to the enoyl-CoA hydratase/isomerase family.</text>
</comment>
<reference evidence="3 4" key="1">
    <citation type="submission" date="2020-09" db="EMBL/GenBank/DDBJ databases">
        <title>novel species in genus Nocardioides.</title>
        <authorList>
            <person name="Zhang G."/>
        </authorList>
    </citation>
    <scope>NUCLEOTIDE SEQUENCE [LARGE SCALE GENOMIC DNA]</scope>
    <source>
        <strain evidence="3 4">19197</strain>
    </source>
</reference>
<dbReference type="RefSeq" id="WP_191199906.1">
    <property type="nucleotide sequence ID" value="NZ_BAAAPA010000007.1"/>
</dbReference>
<comment type="caution">
    <text evidence="3">The sequence shown here is derived from an EMBL/GenBank/DDBJ whole genome shotgun (WGS) entry which is preliminary data.</text>
</comment>
<feature type="domain" description="MaoC-like" evidence="2">
    <location>
        <begin position="32"/>
        <end position="116"/>
    </location>
</feature>
<dbReference type="CDD" id="cd03441">
    <property type="entry name" value="R_hydratase_like"/>
    <property type="match status" value="1"/>
</dbReference>
<sequence>MSASSSQRFADRWFDEYAVGQAEPGGSAVVGADDIADFARISHDDHPAHTDPGFAEPRFGGLLAHGVLTFSVVVGLTMEPNRRAVAYGYDRIRFPGPVLAGDTITATSEVVEVAAHPRNPAIGLVTKAYTGTNQDGRTVVVCRHVLAVDVRPQEAHA</sequence>
<dbReference type="InterPro" id="IPR052342">
    <property type="entry name" value="MCH/BMMD"/>
</dbReference>
<dbReference type="Gene3D" id="3.10.129.10">
    <property type="entry name" value="Hotdog Thioesterase"/>
    <property type="match status" value="1"/>
</dbReference>
<evidence type="ECO:0000259" key="2">
    <source>
        <dbReference type="Pfam" id="PF01575"/>
    </source>
</evidence>
<dbReference type="PANTHER" id="PTHR43664">
    <property type="entry name" value="MONOAMINE OXIDASE-RELATED"/>
    <property type="match status" value="1"/>
</dbReference>
<dbReference type="Pfam" id="PF01575">
    <property type="entry name" value="MaoC_dehydratas"/>
    <property type="match status" value="1"/>
</dbReference>